<organism evidence="1 2">
    <name type="scientific">Meloidogyne incognita</name>
    <name type="common">Southern root-knot nematode worm</name>
    <name type="synonym">Oxyuris incognita</name>
    <dbReference type="NCBI Taxonomy" id="6306"/>
    <lineage>
        <taxon>Eukaryota</taxon>
        <taxon>Metazoa</taxon>
        <taxon>Ecdysozoa</taxon>
        <taxon>Nematoda</taxon>
        <taxon>Chromadorea</taxon>
        <taxon>Rhabditida</taxon>
        <taxon>Tylenchina</taxon>
        <taxon>Tylenchomorpha</taxon>
        <taxon>Tylenchoidea</taxon>
        <taxon>Meloidogynidae</taxon>
        <taxon>Meloidogyninae</taxon>
        <taxon>Meloidogyne</taxon>
        <taxon>Meloidogyne incognita group</taxon>
    </lineage>
</organism>
<accession>A0A914NPQ7</accession>
<keyword evidence="1" id="KW-1185">Reference proteome</keyword>
<dbReference type="WBParaSite" id="Minc3s06632g40100">
    <property type="protein sequence ID" value="Minc3s06632g40100"/>
    <property type="gene ID" value="Minc3s06632g40100"/>
</dbReference>
<protein>
    <submittedName>
        <fullName evidence="2">Candidate secreted effector</fullName>
    </submittedName>
</protein>
<reference evidence="2" key="1">
    <citation type="submission" date="2022-11" db="UniProtKB">
        <authorList>
            <consortium name="WormBaseParasite"/>
        </authorList>
    </citation>
    <scope>IDENTIFICATION</scope>
</reference>
<dbReference type="Proteomes" id="UP000887563">
    <property type="component" value="Unplaced"/>
</dbReference>
<dbReference type="AlphaFoldDB" id="A0A914NPQ7"/>
<evidence type="ECO:0000313" key="2">
    <source>
        <dbReference type="WBParaSite" id="Minc3s06632g40100"/>
    </source>
</evidence>
<sequence length="69" mass="8208">MFGQTFRTLIKITKKFKPKRRMTIVIYFSSSLNTEKNQFKNNIRSYGLHIISSILNKRKKIKNMGKNNI</sequence>
<proteinExistence type="predicted"/>
<name>A0A914NPQ7_MELIC</name>
<evidence type="ECO:0000313" key="1">
    <source>
        <dbReference type="Proteomes" id="UP000887563"/>
    </source>
</evidence>